<comment type="caution">
    <text evidence="1">The sequence shown here is derived from an EMBL/GenBank/DDBJ whole genome shotgun (WGS) entry which is preliminary data.</text>
</comment>
<sequence length="165" mass="18970">MEWHWHTSAINSPLVTPLPTYSSQPPTTITPLTLNRKTTTIKELTIAKVTPTKTAQLVKYWINGLSREKEAYILSLEPTPYNLLPYKAKLLIALQQIEEQKELNLRYHISFNNLVCSHAKTRRQQYSERSKQLVSTPRTLANYLTQTSPSLASESFRSHPILDYS</sequence>
<proteinExistence type="predicted"/>
<protein>
    <submittedName>
        <fullName evidence="1">Uncharacterized protein</fullName>
    </submittedName>
</protein>
<keyword evidence="2" id="KW-1185">Reference proteome</keyword>
<organism evidence="1 2">
    <name type="scientific">Puccinia coronata f. sp. avenae</name>
    <dbReference type="NCBI Taxonomy" id="200324"/>
    <lineage>
        <taxon>Eukaryota</taxon>
        <taxon>Fungi</taxon>
        <taxon>Dikarya</taxon>
        <taxon>Basidiomycota</taxon>
        <taxon>Pucciniomycotina</taxon>
        <taxon>Pucciniomycetes</taxon>
        <taxon>Pucciniales</taxon>
        <taxon>Pucciniaceae</taxon>
        <taxon>Puccinia</taxon>
    </lineage>
</organism>
<dbReference type="Proteomes" id="UP000235388">
    <property type="component" value="Unassembled WGS sequence"/>
</dbReference>
<dbReference type="STRING" id="200324.A0A2N5TH14"/>
<name>A0A2N5TH14_9BASI</name>
<evidence type="ECO:0000313" key="2">
    <source>
        <dbReference type="Proteomes" id="UP000235388"/>
    </source>
</evidence>
<evidence type="ECO:0000313" key="1">
    <source>
        <dbReference type="EMBL" id="PLW24802.1"/>
    </source>
</evidence>
<gene>
    <name evidence="1" type="ORF">PCANC_28499</name>
</gene>
<accession>A0A2N5TH14</accession>
<dbReference type="AlphaFoldDB" id="A0A2N5TH14"/>
<dbReference type="EMBL" id="PGCJ01000680">
    <property type="protein sequence ID" value="PLW24802.1"/>
    <property type="molecule type" value="Genomic_DNA"/>
</dbReference>
<reference evidence="1 2" key="1">
    <citation type="submission" date="2017-11" db="EMBL/GenBank/DDBJ databases">
        <title>De novo assembly and phasing of dikaryotic genomes from two isolates of Puccinia coronata f. sp. avenae, the causal agent of oat crown rust.</title>
        <authorList>
            <person name="Miller M.E."/>
            <person name="Zhang Y."/>
            <person name="Omidvar V."/>
            <person name="Sperschneider J."/>
            <person name="Schwessinger B."/>
            <person name="Raley C."/>
            <person name="Palmer J.M."/>
            <person name="Garnica D."/>
            <person name="Upadhyaya N."/>
            <person name="Rathjen J."/>
            <person name="Taylor J.M."/>
            <person name="Park R.F."/>
            <person name="Dodds P.N."/>
            <person name="Hirsch C.D."/>
            <person name="Kianian S.F."/>
            <person name="Figueroa M."/>
        </authorList>
    </citation>
    <scope>NUCLEOTIDE SEQUENCE [LARGE SCALE GENOMIC DNA]</scope>
    <source>
        <strain evidence="1">12NC29</strain>
    </source>
</reference>